<dbReference type="GeneID" id="140014279"/>
<proteinExistence type="predicted"/>
<organism evidence="2 3">
    <name type="scientific">Coffea arabica</name>
    <name type="common">Arabian coffee</name>
    <dbReference type="NCBI Taxonomy" id="13443"/>
    <lineage>
        <taxon>Eukaryota</taxon>
        <taxon>Viridiplantae</taxon>
        <taxon>Streptophyta</taxon>
        <taxon>Embryophyta</taxon>
        <taxon>Tracheophyta</taxon>
        <taxon>Spermatophyta</taxon>
        <taxon>Magnoliopsida</taxon>
        <taxon>eudicotyledons</taxon>
        <taxon>Gunneridae</taxon>
        <taxon>Pentapetalae</taxon>
        <taxon>asterids</taxon>
        <taxon>lamiids</taxon>
        <taxon>Gentianales</taxon>
        <taxon>Rubiaceae</taxon>
        <taxon>Ixoroideae</taxon>
        <taxon>Gardenieae complex</taxon>
        <taxon>Bertiereae - Coffeeae clade</taxon>
        <taxon>Coffeeae</taxon>
        <taxon>Coffea</taxon>
    </lineage>
</organism>
<name>A0ABM4VN32_COFAR</name>
<accession>A0ABM4VN32</accession>
<sequence>MESEQVTETSPSYEKMYQIFSDFMARITRFEELVDVGNRFLVGFQQGLDFLRRPPIDTTSELVANIIKANETRRLSSYIEAGCVNMHDRKQCLGKLSTCHHGLLDHLIGAKSAVNELQCLLDDAATAIQNSNENLQDKDFHGDLDSNTDIITKERIVSSLSLKSSSGEMESYCLMWSLRPFIDDEIIHKAWRLIR</sequence>
<evidence type="ECO:0000313" key="2">
    <source>
        <dbReference type="Proteomes" id="UP001652660"/>
    </source>
</evidence>
<dbReference type="Pfam" id="PF25071">
    <property type="entry name" value="DUF7795"/>
    <property type="match status" value="1"/>
</dbReference>
<dbReference type="RefSeq" id="XP_071920927.1">
    <property type="nucleotide sequence ID" value="XM_072064826.1"/>
</dbReference>
<dbReference type="PANTHER" id="PTHR35305">
    <property type="entry name" value="FAD-BINDING PROTEIN"/>
    <property type="match status" value="1"/>
</dbReference>
<reference evidence="3" key="1">
    <citation type="submission" date="2025-08" db="UniProtKB">
        <authorList>
            <consortium name="RefSeq"/>
        </authorList>
    </citation>
    <scope>IDENTIFICATION</scope>
    <source>
        <tissue evidence="3">Leaves</tissue>
    </source>
</reference>
<protein>
    <submittedName>
        <fullName evidence="3">Uncharacterized protein isoform X2</fullName>
    </submittedName>
</protein>
<evidence type="ECO:0000259" key="1">
    <source>
        <dbReference type="Pfam" id="PF25071"/>
    </source>
</evidence>
<dbReference type="PANTHER" id="PTHR35305:SF2">
    <property type="entry name" value="FAD-BINDING PROTEIN"/>
    <property type="match status" value="1"/>
</dbReference>
<gene>
    <name evidence="3" type="primary">LOC140014279</name>
</gene>
<dbReference type="Proteomes" id="UP001652660">
    <property type="component" value="Chromosome 9c"/>
</dbReference>
<evidence type="ECO:0000313" key="3">
    <source>
        <dbReference type="RefSeq" id="XP_071920927.1"/>
    </source>
</evidence>
<keyword evidence="2" id="KW-1185">Reference proteome</keyword>
<feature type="domain" description="DUF7795" evidence="1">
    <location>
        <begin position="12"/>
        <end position="132"/>
    </location>
</feature>
<dbReference type="InterPro" id="IPR056697">
    <property type="entry name" value="DUF7795"/>
</dbReference>